<reference evidence="7 8" key="1">
    <citation type="submission" date="2018-04" db="EMBL/GenBank/DDBJ databases">
        <title>Complete genome sequences of Streptomyces lydicus strain WYEC and characterization of antagonistic properties of biological control agents.</title>
        <authorList>
            <person name="Mariita R.M."/>
            <person name="Sello J.K."/>
        </authorList>
    </citation>
    <scope>NUCLEOTIDE SEQUENCE [LARGE SCALE GENOMIC DNA]</scope>
    <source>
        <strain evidence="7 8">WYEC 108</strain>
    </source>
</reference>
<dbReference type="GO" id="GO:0032259">
    <property type="term" value="P:methylation"/>
    <property type="evidence" value="ECO:0007669"/>
    <property type="project" value="UniProtKB-KW"/>
</dbReference>
<keyword evidence="3 6" id="KW-0808">Transferase</keyword>
<protein>
    <recommendedName>
        <fullName evidence="1">DNA (cytosine-5-)-methyltransferase</fullName>
        <ecNumber evidence="1">2.1.1.37</ecNumber>
    </recommendedName>
</protein>
<dbReference type="PANTHER" id="PTHR10629:SF52">
    <property type="entry name" value="DNA (CYTOSINE-5)-METHYLTRANSFERASE 1"/>
    <property type="match status" value="1"/>
</dbReference>
<dbReference type="EMBL" id="CP029042">
    <property type="protein sequence ID" value="AZS72693.1"/>
    <property type="molecule type" value="Genomic_DNA"/>
</dbReference>
<dbReference type="PANTHER" id="PTHR10629">
    <property type="entry name" value="CYTOSINE-SPECIFIC METHYLTRANSFERASE"/>
    <property type="match status" value="1"/>
</dbReference>
<dbReference type="PROSITE" id="PS51679">
    <property type="entry name" value="SAM_MT_C5"/>
    <property type="match status" value="1"/>
</dbReference>
<dbReference type="InterPro" id="IPR050390">
    <property type="entry name" value="C5-Methyltransferase"/>
</dbReference>
<gene>
    <name evidence="7" type="ORF">DDE74_18495</name>
</gene>
<evidence type="ECO:0000256" key="6">
    <source>
        <dbReference type="PROSITE-ProRule" id="PRU01016"/>
    </source>
</evidence>
<dbReference type="GO" id="GO:0003886">
    <property type="term" value="F:DNA (cytosine-5-)-methyltransferase activity"/>
    <property type="evidence" value="ECO:0007669"/>
    <property type="project" value="UniProtKB-EC"/>
</dbReference>
<keyword evidence="4 6" id="KW-0949">S-adenosyl-L-methionine</keyword>
<dbReference type="Gene3D" id="3.40.50.150">
    <property type="entry name" value="Vaccinia Virus protein VP39"/>
    <property type="match status" value="1"/>
</dbReference>
<evidence type="ECO:0000256" key="4">
    <source>
        <dbReference type="ARBA" id="ARBA00022691"/>
    </source>
</evidence>
<comment type="similarity">
    <text evidence="6">Belongs to the class I-like SAM-binding methyltransferase superfamily. C5-methyltransferase family.</text>
</comment>
<keyword evidence="5" id="KW-0680">Restriction system</keyword>
<accession>A0A3Q9K613</accession>
<organism evidence="7 8">
    <name type="scientific">Streptomyces lydicus</name>
    <dbReference type="NCBI Taxonomy" id="47763"/>
    <lineage>
        <taxon>Bacteria</taxon>
        <taxon>Bacillati</taxon>
        <taxon>Actinomycetota</taxon>
        <taxon>Actinomycetes</taxon>
        <taxon>Kitasatosporales</taxon>
        <taxon>Streptomycetaceae</taxon>
        <taxon>Streptomyces</taxon>
    </lineage>
</organism>
<evidence type="ECO:0000313" key="8">
    <source>
        <dbReference type="Proteomes" id="UP000275579"/>
    </source>
</evidence>
<name>A0A3Q9K613_9ACTN</name>
<comment type="caution">
    <text evidence="6">Lacks conserved residue(s) required for the propagation of feature annotation.</text>
</comment>
<evidence type="ECO:0000256" key="5">
    <source>
        <dbReference type="ARBA" id="ARBA00022747"/>
    </source>
</evidence>
<dbReference type="Gene3D" id="3.90.120.10">
    <property type="entry name" value="DNA Methylase, subunit A, domain 2"/>
    <property type="match status" value="1"/>
</dbReference>
<dbReference type="GO" id="GO:0003677">
    <property type="term" value="F:DNA binding"/>
    <property type="evidence" value="ECO:0007669"/>
    <property type="project" value="TreeGrafter"/>
</dbReference>
<sequence length="331" mass="35760">MPADRYTSLEVCAGAGGLASGLENAGFTPVALIERNRHACATLRANRLGWRVLEMDLRDFVAQEHPYAHDVDLIAAGLPRVKSSAAIKRTEDRYERELFEATVWLVAEVRPRAVLIENVPALVDGEAFADIREFARLELEHLGYDLHWHTLNASGFGLAQDRKLGLLVALQSQASERFRWPEPHAVPTPTVGAALWKSMAGRGWRQAAAWAAQADRPAPAIVGGSERRGGADLGPTGTKMAWARMGINGGSIGDEVPAADHCWHPGGDVKLMPKLTVEQVAILQGFPPHWRMLGGKTARYRQLGHASPPPVAQALGERIAAALEPGAEPAS</sequence>
<dbReference type="AlphaFoldDB" id="A0A3Q9K613"/>
<evidence type="ECO:0000256" key="3">
    <source>
        <dbReference type="ARBA" id="ARBA00022679"/>
    </source>
</evidence>
<dbReference type="PRINTS" id="PR00105">
    <property type="entry name" value="C5METTRFRASE"/>
</dbReference>
<dbReference type="GO" id="GO:0009307">
    <property type="term" value="P:DNA restriction-modification system"/>
    <property type="evidence" value="ECO:0007669"/>
    <property type="project" value="UniProtKB-KW"/>
</dbReference>
<dbReference type="Pfam" id="PF00145">
    <property type="entry name" value="DNA_methylase"/>
    <property type="match status" value="1"/>
</dbReference>
<dbReference type="InterPro" id="IPR001525">
    <property type="entry name" value="C5_MeTfrase"/>
</dbReference>
<dbReference type="REBASE" id="292928">
    <property type="entry name" value="M1.Sly108ORF18495P"/>
</dbReference>
<dbReference type="SUPFAM" id="SSF53335">
    <property type="entry name" value="S-adenosyl-L-methionine-dependent methyltransferases"/>
    <property type="match status" value="1"/>
</dbReference>
<evidence type="ECO:0000313" key="7">
    <source>
        <dbReference type="EMBL" id="AZS72693.1"/>
    </source>
</evidence>
<dbReference type="Proteomes" id="UP000275579">
    <property type="component" value="Chromosome"/>
</dbReference>
<evidence type="ECO:0000256" key="2">
    <source>
        <dbReference type="ARBA" id="ARBA00022603"/>
    </source>
</evidence>
<dbReference type="EC" id="2.1.1.37" evidence="1"/>
<dbReference type="InterPro" id="IPR029063">
    <property type="entry name" value="SAM-dependent_MTases_sf"/>
</dbReference>
<dbReference type="GO" id="GO:0044027">
    <property type="term" value="P:negative regulation of gene expression via chromosomal CpG island methylation"/>
    <property type="evidence" value="ECO:0007669"/>
    <property type="project" value="TreeGrafter"/>
</dbReference>
<keyword evidence="2 6" id="KW-0489">Methyltransferase</keyword>
<proteinExistence type="inferred from homology"/>
<evidence type="ECO:0000256" key="1">
    <source>
        <dbReference type="ARBA" id="ARBA00011975"/>
    </source>
</evidence>